<gene>
    <name evidence="1" type="ORF">IFM89_036954</name>
</gene>
<dbReference type="Proteomes" id="UP000631114">
    <property type="component" value="Unassembled WGS sequence"/>
</dbReference>
<organism evidence="1 2">
    <name type="scientific">Coptis chinensis</name>
    <dbReference type="NCBI Taxonomy" id="261450"/>
    <lineage>
        <taxon>Eukaryota</taxon>
        <taxon>Viridiplantae</taxon>
        <taxon>Streptophyta</taxon>
        <taxon>Embryophyta</taxon>
        <taxon>Tracheophyta</taxon>
        <taxon>Spermatophyta</taxon>
        <taxon>Magnoliopsida</taxon>
        <taxon>Ranunculales</taxon>
        <taxon>Ranunculaceae</taxon>
        <taxon>Coptidoideae</taxon>
        <taxon>Coptis</taxon>
    </lineage>
</organism>
<proteinExistence type="predicted"/>
<accession>A0A835HJC6</accession>
<dbReference type="EMBL" id="JADFTS010000007">
    <property type="protein sequence ID" value="KAF9599397.1"/>
    <property type="molecule type" value="Genomic_DNA"/>
</dbReference>
<keyword evidence="2" id="KW-1185">Reference proteome</keyword>
<sequence length="524" mass="58817">MGTEVVSVKVEREFCDEIDHIPLNERLTLLLASGDVQQARKRPKLCLELGNDGFGKKEEDDGSWQGISVLRSTSNMDDINHQNAWKEQSHLLEEQISIVRNDSLGIAKGNSTSMPISLSVDFPSSNNAPNGSDFQASLSPKPGNFLGTQEYGDQILSQEVSTKGESPVRQEPVASDANDVHVSALSTSLVTVKSETLESGLESQYENTMGILPMNNNMMEVKGEIGTWEESYEDIYDDVIDHMDSVETALEEDAPGLLKVLVDKGITVDEIKLYGGDMNSENAFNISSEEDSFGDLEAVVSKLFTQRSALLKFASLNKTNVSRVSYCLACLLSLVEQASSLFMIIYFIEETTTRYLQFLKWPVEWGWCRDLQSFIFVFERHNRIVLERPEYGYATYFFELVNSLSVEWQIKRLVTAMKLTTCSRTTLIENKCLLVGEDLTEGEARVLEEYGWMPNTGLGSMLNYCDRVVHDRKNEADVSEWRSKIGKLLMNGYDGGTIVLSNLPKNFKGYKHSQGPRDRIEALN</sequence>
<evidence type="ECO:0000313" key="1">
    <source>
        <dbReference type="EMBL" id="KAF9599397.1"/>
    </source>
</evidence>
<reference evidence="1 2" key="1">
    <citation type="submission" date="2020-10" db="EMBL/GenBank/DDBJ databases">
        <title>The Coptis chinensis genome and diversification of protoberbering-type alkaloids.</title>
        <authorList>
            <person name="Wang B."/>
            <person name="Shu S."/>
            <person name="Song C."/>
            <person name="Liu Y."/>
        </authorList>
    </citation>
    <scope>NUCLEOTIDE SEQUENCE [LARGE SCALE GENOMIC DNA]</scope>
    <source>
        <strain evidence="1">HL-2020</strain>
        <tissue evidence="1">Leaf</tissue>
    </source>
</reference>
<evidence type="ECO:0000313" key="2">
    <source>
        <dbReference type="Proteomes" id="UP000631114"/>
    </source>
</evidence>
<name>A0A835HJC6_9MAGN</name>
<dbReference type="OrthoDB" id="2021147at2759"/>
<dbReference type="PANTHER" id="PTHR47871">
    <property type="entry name" value="NAC DOMAIN-CONTAINING PROTEIN 8"/>
    <property type="match status" value="1"/>
</dbReference>
<comment type="caution">
    <text evidence="1">The sequence shown here is derived from an EMBL/GenBank/DDBJ whole genome shotgun (WGS) entry which is preliminary data.</text>
</comment>
<protein>
    <submittedName>
        <fullName evidence="1">Uncharacterized protein</fullName>
    </submittedName>
</protein>
<dbReference type="AlphaFoldDB" id="A0A835HJC6"/>
<dbReference type="PANTHER" id="PTHR47871:SF2">
    <property type="entry name" value="OS03G0221300 PROTEIN"/>
    <property type="match status" value="1"/>
</dbReference>